<evidence type="ECO:0000256" key="3">
    <source>
        <dbReference type="ARBA" id="ARBA00022691"/>
    </source>
</evidence>
<dbReference type="EMBL" id="BAAAUX010000014">
    <property type="protein sequence ID" value="GAA2798283.1"/>
    <property type="molecule type" value="Genomic_DNA"/>
</dbReference>
<sequence length="294" mass="33064">MIEHARFAAESLALTIAASRPVSRPNRPMKVALRAVDGLVRAASRQSIPPTSLLYEGPPFAAHYLFNGWEYEKYLKRFGMKPDSAVLDVGCGVGRKAWAIIRSLSRDGSYHGFDIVPEAVDWCKSQWRESGDRISFKHLDVHNQHYHTKGARTAEQIRFPYNDSSFDLVLSSSVYTHMLPSAVTTYLRESRRVARDGAHLVTSFFVLDETSSSNISRGRSVYTFAHEHGGCRVEHPDCPEHVVAYDREQLEKLLAEEGLSIVTHLPGRWSGRRDGYAYQDLYVLTPTAGAGRRP</sequence>
<dbReference type="PANTHER" id="PTHR43464:SF19">
    <property type="entry name" value="UBIQUINONE BIOSYNTHESIS O-METHYLTRANSFERASE, MITOCHONDRIAL"/>
    <property type="match status" value="1"/>
</dbReference>
<comment type="caution">
    <text evidence="5">The sequence shown here is derived from an EMBL/GenBank/DDBJ whole genome shotgun (WGS) entry which is preliminary data.</text>
</comment>
<proteinExistence type="predicted"/>
<keyword evidence="6" id="KW-1185">Reference proteome</keyword>
<dbReference type="SUPFAM" id="SSF53335">
    <property type="entry name" value="S-adenosyl-L-methionine-dependent methyltransferases"/>
    <property type="match status" value="1"/>
</dbReference>
<dbReference type="CDD" id="cd02440">
    <property type="entry name" value="AdoMet_MTases"/>
    <property type="match status" value="1"/>
</dbReference>
<keyword evidence="2" id="KW-0808">Transferase</keyword>
<organism evidence="5 6">
    <name type="scientific">Saccharopolyspora taberi</name>
    <dbReference type="NCBI Taxonomy" id="60895"/>
    <lineage>
        <taxon>Bacteria</taxon>
        <taxon>Bacillati</taxon>
        <taxon>Actinomycetota</taxon>
        <taxon>Actinomycetes</taxon>
        <taxon>Pseudonocardiales</taxon>
        <taxon>Pseudonocardiaceae</taxon>
        <taxon>Saccharopolyspora</taxon>
    </lineage>
</organism>
<evidence type="ECO:0000256" key="2">
    <source>
        <dbReference type="ARBA" id="ARBA00022679"/>
    </source>
</evidence>
<dbReference type="PANTHER" id="PTHR43464">
    <property type="entry name" value="METHYLTRANSFERASE"/>
    <property type="match status" value="1"/>
</dbReference>
<name>A0ABN3VFN0_9PSEU</name>
<keyword evidence="1 5" id="KW-0489">Methyltransferase</keyword>
<dbReference type="Gene3D" id="3.40.50.150">
    <property type="entry name" value="Vaccinia Virus protein VP39"/>
    <property type="match status" value="1"/>
</dbReference>
<reference evidence="5 6" key="1">
    <citation type="journal article" date="2019" name="Int. J. Syst. Evol. Microbiol.">
        <title>The Global Catalogue of Microorganisms (GCM) 10K type strain sequencing project: providing services to taxonomists for standard genome sequencing and annotation.</title>
        <authorList>
            <consortium name="The Broad Institute Genomics Platform"/>
            <consortium name="The Broad Institute Genome Sequencing Center for Infectious Disease"/>
            <person name="Wu L."/>
            <person name="Ma J."/>
        </authorList>
    </citation>
    <scope>NUCLEOTIDE SEQUENCE [LARGE SCALE GENOMIC DNA]</scope>
    <source>
        <strain evidence="5 6">JCM 9383</strain>
    </source>
</reference>
<evidence type="ECO:0000256" key="1">
    <source>
        <dbReference type="ARBA" id="ARBA00022603"/>
    </source>
</evidence>
<protein>
    <submittedName>
        <fullName evidence="5">Class I SAM-dependent methyltransferase</fullName>
    </submittedName>
</protein>
<evidence type="ECO:0000313" key="5">
    <source>
        <dbReference type="EMBL" id="GAA2798283.1"/>
    </source>
</evidence>
<dbReference type="GO" id="GO:0032259">
    <property type="term" value="P:methylation"/>
    <property type="evidence" value="ECO:0007669"/>
    <property type="project" value="UniProtKB-KW"/>
</dbReference>
<dbReference type="InterPro" id="IPR041698">
    <property type="entry name" value="Methyltransf_25"/>
</dbReference>
<gene>
    <name evidence="5" type="ORF">GCM10010470_36840</name>
</gene>
<evidence type="ECO:0000313" key="6">
    <source>
        <dbReference type="Proteomes" id="UP001500979"/>
    </source>
</evidence>
<dbReference type="Pfam" id="PF13649">
    <property type="entry name" value="Methyltransf_25"/>
    <property type="match status" value="1"/>
</dbReference>
<dbReference type="GO" id="GO:0008168">
    <property type="term" value="F:methyltransferase activity"/>
    <property type="evidence" value="ECO:0007669"/>
    <property type="project" value="UniProtKB-KW"/>
</dbReference>
<dbReference type="InterPro" id="IPR029063">
    <property type="entry name" value="SAM-dependent_MTases_sf"/>
</dbReference>
<evidence type="ECO:0000259" key="4">
    <source>
        <dbReference type="Pfam" id="PF13649"/>
    </source>
</evidence>
<dbReference type="Proteomes" id="UP001500979">
    <property type="component" value="Unassembled WGS sequence"/>
</dbReference>
<dbReference type="RefSeq" id="WP_344681250.1">
    <property type="nucleotide sequence ID" value="NZ_BAAAUX010000014.1"/>
</dbReference>
<feature type="domain" description="Methyltransferase" evidence="4">
    <location>
        <begin position="86"/>
        <end position="197"/>
    </location>
</feature>
<keyword evidence="3" id="KW-0949">S-adenosyl-L-methionine</keyword>
<accession>A0ABN3VFN0</accession>